<organism evidence="2 3">
    <name type="scientific">Asparagus officinalis</name>
    <name type="common">Garden asparagus</name>
    <dbReference type="NCBI Taxonomy" id="4686"/>
    <lineage>
        <taxon>Eukaryota</taxon>
        <taxon>Viridiplantae</taxon>
        <taxon>Streptophyta</taxon>
        <taxon>Embryophyta</taxon>
        <taxon>Tracheophyta</taxon>
        <taxon>Spermatophyta</taxon>
        <taxon>Magnoliopsida</taxon>
        <taxon>Liliopsida</taxon>
        <taxon>Asparagales</taxon>
        <taxon>Asparagaceae</taxon>
        <taxon>Asparagoideae</taxon>
        <taxon>Asparagus</taxon>
    </lineage>
</organism>
<dbReference type="Proteomes" id="UP000243459">
    <property type="component" value="Chromosome 2"/>
</dbReference>
<dbReference type="AlphaFoldDB" id="A0A5P1FI40"/>
<gene>
    <name evidence="2" type="ORF">A4U43_C02F10270</name>
</gene>
<proteinExistence type="predicted"/>
<reference evidence="3" key="1">
    <citation type="journal article" date="2017" name="Nat. Commun.">
        <title>The asparagus genome sheds light on the origin and evolution of a young Y chromosome.</title>
        <authorList>
            <person name="Harkess A."/>
            <person name="Zhou J."/>
            <person name="Xu C."/>
            <person name="Bowers J.E."/>
            <person name="Van der Hulst R."/>
            <person name="Ayyampalayam S."/>
            <person name="Mercati F."/>
            <person name="Riccardi P."/>
            <person name="McKain M.R."/>
            <person name="Kakrana A."/>
            <person name="Tang H."/>
            <person name="Ray J."/>
            <person name="Groenendijk J."/>
            <person name="Arikit S."/>
            <person name="Mathioni S.M."/>
            <person name="Nakano M."/>
            <person name="Shan H."/>
            <person name="Telgmann-Rauber A."/>
            <person name="Kanno A."/>
            <person name="Yue Z."/>
            <person name="Chen H."/>
            <person name="Li W."/>
            <person name="Chen Y."/>
            <person name="Xu X."/>
            <person name="Zhang Y."/>
            <person name="Luo S."/>
            <person name="Chen H."/>
            <person name="Gao J."/>
            <person name="Mao Z."/>
            <person name="Pires J.C."/>
            <person name="Luo M."/>
            <person name="Kudrna D."/>
            <person name="Wing R.A."/>
            <person name="Meyers B.C."/>
            <person name="Yi K."/>
            <person name="Kong H."/>
            <person name="Lavrijsen P."/>
            <person name="Sunseri F."/>
            <person name="Falavigna A."/>
            <person name="Ye Y."/>
            <person name="Leebens-Mack J.H."/>
            <person name="Chen G."/>
        </authorList>
    </citation>
    <scope>NUCLEOTIDE SEQUENCE [LARGE SCALE GENOMIC DNA]</scope>
    <source>
        <strain evidence="3">cv. DH0086</strain>
    </source>
</reference>
<evidence type="ECO:0000256" key="1">
    <source>
        <dbReference type="SAM" id="MobiDB-lite"/>
    </source>
</evidence>
<name>A0A5P1FI40_ASPOF</name>
<feature type="compositionally biased region" description="Low complexity" evidence="1">
    <location>
        <begin position="44"/>
        <end position="62"/>
    </location>
</feature>
<feature type="region of interest" description="Disordered" evidence="1">
    <location>
        <begin position="1"/>
        <end position="94"/>
    </location>
</feature>
<feature type="non-terminal residue" evidence="2">
    <location>
        <position position="1"/>
    </location>
</feature>
<feature type="compositionally biased region" description="Basic and acidic residues" evidence="1">
    <location>
        <begin position="15"/>
        <end position="26"/>
    </location>
</feature>
<keyword evidence="3" id="KW-1185">Reference proteome</keyword>
<evidence type="ECO:0000313" key="2">
    <source>
        <dbReference type="EMBL" id="ONK77762.1"/>
    </source>
</evidence>
<protein>
    <submittedName>
        <fullName evidence="2">Uncharacterized protein</fullName>
    </submittedName>
</protein>
<feature type="compositionally biased region" description="Pro residues" evidence="1">
    <location>
        <begin position="1"/>
        <end position="11"/>
    </location>
</feature>
<dbReference type="Gramene" id="ONK77762">
    <property type="protein sequence ID" value="ONK77762"/>
    <property type="gene ID" value="A4U43_C02F10270"/>
</dbReference>
<accession>A0A5P1FI40</accession>
<evidence type="ECO:0000313" key="3">
    <source>
        <dbReference type="Proteomes" id="UP000243459"/>
    </source>
</evidence>
<sequence length="120" mass="12759">PAPDYPNPIPSSPDLRLHRSTPEPRRRPAPNRRQPSIGILLGVSALRSSASPASPPIAAQPRPSDPKSPLSLGPQTRNRRDAANPEIADLQSPSSVPVLQMQFGDPSGQVGLTFLVLPLP</sequence>
<dbReference type="EMBL" id="CM007382">
    <property type="protein sequence ID" value="ONK77762.1"/>
    <property type="molecule type" value="Genomic_DNA"/>
</dbReference>